<reference evidence="3 4" key="1">
    <citation type="submission" date="2021-05" db="EMBL/GenBank/DDBJ databases">
        <title>Kineosporia and Streptomyces sp. nov. two new marine actinobacteria isolated from Coral.</title>
        <authorList>
            <person name="Buangrab K."/>
            <person name="Sutthacheep M."/>
            <person name="Yeemin T."/>
            <person name="Harunari E."/>
            <person name="Igarashi Y."/>
            <person name="Kanchanasin P."/>
            <person name="Tanasupawat S."/>
            <person name="Phongsopitanun W."/>
        </authorList>
    </citation>
    <scope>NUCLEOTIDE SEQUENCE [LARGE SCALE GENOMIC DNA]</scope>
    <source>
        <strain evidence="3 4">J2-2</strain>
    </source>
</reference>
<organism evidence="3 4">
    <name type="scientific">Kineosporia corallincola</name>
    <dbReference type="NCBI Taxonomy" id="2835133"/>
    <lineage>
        <taxon>Bacteria</taxon>
        <taxon>Bacillati</taxon>
        <taxon>Actinomycetota</taxon>
        <taxon>Actinomycetes</taxon>
        <taxon>Kineosporiales</taxon>
        <taxon>Kineosporiaceae</taxon>
        <taxon>Kineosporia</taxon>
    </lineage>
</organism>
<keyword evidence="2" id="KW-0472">Membrane</keyword>
<dbReference type="InterPro" id="IPR036388">
    <property type="entry name" value="WH-like_DNA-bd_sf"/>
</dbReference>
<keyword evidence="2" id="KW-0812">Transmembrane</keyword>
<sequence length="863" mass="92917">MTPARLYIRAITTSAALAVILFGVPLLLSAAVGNPLPDLDALRVGDLSMDVLIDLSASATWAGWAYFVLLIVVETRAQIRHRPSPVMPGLPNGPNLIQTLVAAALLTTPGVAVPAVALAAPHPAPPDLGTRAAATSAPITLVHAKAPISHGADQAPSPHEHETTDRRDDFVVGMGAGIGLSLIAATLSSIIRRRRHHQAIARRPGHLPALVPPGIAQTEQRLRDGSRVAEALREHLHRTLADLHHALSAQNEPPVSILAVRVDYASLDMIITEPDRKPPQPWHQDTQTGTWTLHTPLWATTDTSNDTNLAAEDEDAAPHSTHRTTEQWTWIGTSTTHTPGRRPSPEHDDVWLLNLNAIHALRVIGPADTATHLVRAMILSQDPTGTRTEIHSATQELTELSALTHRATAAAATNDPATPATLRILDQIHPATSPAPPAAPAHPTQLILTSDLASARPDEVRLVVDATGLLHTSITGTPLTAAGLSDQALHPIRPALEEANAPATRTPPPHTPETSTSPQNPTIDVLGTPIPTPPDPPASAPSAQVSLLHTHTRTQITAATGITGHDQDTIAPPLTPTQQQALDTDPGLDHDLHLWHSQNCPRPRLSLLGPIHVRANGNLPPRGHRIPWWTEIVVLLSAHPEGLSYDQLAELLWPDDALNKAAGNQPRQAISAVRRWLGTDPDTGAHYLPEGRPGTSQRTTHRIDGLLTDADLARRLRTRAIARGPAAIPDLETALTLVTGRILDGRRRNGYDWLTLTPLHSDLTALITDTAHTLAAHWLTAHQPDRAEKASRIAILAGSNDDITHLDLIAAATAREHHTEADWWLQRLITAHDGDIEEDLPPATLARLQHLRRSARRRAQRPD</sequence>
<dbReference type="Proteomes" id="UP001197247">
    <property type="component" value="Unassembled WGS sequence"/>
</dbReference>
<feature type="region of interest" description="Disordered" evidence="1">
    <location>
        <begin position="500"/>
        <end position="543"/>
    </location>
</feature>
<accession>A0ABS5TTS4</accession>
<dbReference type="RefSeq" id="WP_214160753.1">
    <property type="nucleotide sequence ID" value="NZ_JAHBAY010000025.1"/>
</dbReference>
<evidence type="ECO:0000256" key="2">
    <source>
        <dbReference type="SAM" id="Phobius"/>
    </source>
</evidence>
<gene>
    <name evidence="3" type="ORF">KIH74_35035</name>
</gene>
<evidence type="ECO:0000313" key="3">
    <source>
        <dbReference type="EMBL" id="MBT0774213.1"/>
    </source>
</evidence>
<evidence type="ECO:0000313" key="4">
    <source>
        <dbReference type="Proteomes" id="UP001197247"/>
    </source>
</evidence>
<evidence type="ECO:0000256" key="1">
    <source>
        <dbReference type="SAM" id="MobiDB-lite"/>
    </source>
</evidence>
<keyword evidence="2" id="KW-1133">Transmembrane helix</keyword>
<evidence type="ECO:0008006" key="5">
    <source>
        <dbReference type="Google" id="ProtNLM"/>
    </source>
</evidence>
<protein>
    <recommendedName>
        <fullName evidence="5">Bacterial transcriptional activator domain-containing protein</fullName>
    </recommendedName>
</protein>
<feature type="transmembrane region" description="Helical" evidence="2">
    <location>
        <begin position="170"/>
        <end position="191"/>
    </location>
</feature>
<proteinExistence type="predicted"/>
<dbReference type="EMBL" id="JAHBAY010000025">
    <property type="protein sequence ID" value="MBT0774213.1"/>
    <property type="molecule type" value="Genomic_DNA"/>
</dbReference>
<comment type="caution">
    <text evidence="3">The sequence shown here is derived from an EMBL/GenBank/DDBJ whole genome shotgun (WGS) entry which is preliminary data.</text>
</comment>
<feature type="compositionally biased region" description="Pro residues" evidence="1">
    <location>
        <begin position="530"/>
        <end position="539"/>
    </location>
</feature>
<name>A0ABS5TTS4_9ACTN</name>
<dbReference type="Gene3D" id="1.10.10.10">
    <property type="entry name" value="Winged helix-like DNA-binding domain superfamily/Winged helix DNA-binding domain"/>
    <property type="match status" value="1"/>
</dbReference>
<feature type="transmembrane region" description="Helical" evidence="2">
    <location>
        <begin position="57"/>
        <end position="75"/>
    </location>
</feature>
<keyword evidence="4" id="KW-1185">Reference proteome</keyword>